<evidence type="ECO:0000259" key="1">
    <source>
        <dbReference type="Pfam" id="PF13280"/>
    </source>
</evidence>
<name>A0A1G9UDF0_9BACL</name>
<keyword evidence="3" id="KW-1185">Reference proteome</keyword>
<evidence type="ECO:0000313" key="3">
    <source>
        <dbReference type="Proteomes" id="UP000199544"/>
    </source>
</evidence>
<dbReference type="RefSeq" id="WP_090232793.1">
    <property type="nucleotide sequence ID" value="NZ_FNHW01000001.1"/>
</dbReference>
<dbReference type="Pfam" id="PF13280">
    <property type="entry name" value="WYL"/>
    <property type="match status" value="1"/>
</dbReference>
<sequence length="67" mass="7685">MNSLLARYVSEQNPFMIIYQSGGGQFTQRMVYPISFDKETLTAFCCLRRQIRTFKVSNILSVAKNTA</sequence>
<proteinExistence type="predicted"/>
<dbReference type="AlphaFoldDB" id="A0A1G9UDF0"/>
<accession>A0A1G9UDF0</accession>
<reference evidence="3" key="1">
    <citation type="submission" date="2016-10" db="EMBL/GenBank/DDBJ databases">
        <authorList>
            <person name="Varghese N."/>
            <person name="Submissions S."/>
        </authorList>
    </citation>
    <scope>NUCLEOTIDE SEQUENCE [LARGE SCALE GENOMIC DNA]</scope>
    <source>
        <strain evidence="3">CGMCC 1.6854</strain>
    </source>
</reference>
<evidence type="ECO:0000313" key="2">
    <source>
        <dbReference type="EMBL" id="SDM57949.1"/>
    </source>
</evidence>
<dbReference type="Proteomes" id="UP000199544">
    <property type="component" value="Unassembled WGS sequence"/>
</dbReference>
<feature type="domain" description="WYL" evidence="1">
    <location>
        <begin position="4"/>
        <end position="62"/>
    </location>
</feature>
<dbReference type="OrthoDB" id="2112405at2"/>
<gene>
    <name evidence="2" type="ORF">SAMN04488137_0860</name>
</gene>
<dbReference type="STRING" id="459525.SAMN04488137_0860"/>
<organism evidence="2 3">
    <name type="scientific">Fictibacillus solisalsi</name>
    <dbReference type="NCBI Taxonomy" id="459525"/>
    <lineage>
        <taxon>Bacteria</taxon>
        <taxon>Bacillati</taxon>
        <taxon>Bacillota</taxon>
        <taxon>Bacilli</taxon>
        <taxon>Bacillales</taxon>
        <taxon>Fictibacillaceae</taxon>
        <taxon>Fictibacillus</taxon>
    </lineage>
</organism>
<protein>
    <recommendedName>
        <fullName evidence="1">WYL domain-containing protein</fullName>
    </recommendedName>
</protein>
<dbReference type="InterPro" id="IPR026881">
    <property type="entry name" value="WYL_dom"/>
</dbReference>
<dbReference type="EMBL" id="FNHW01000001">
    <property type="protein sequence ID" value="SDM57949.1"/>
    <property type="molecule type" value="Genomic_DNA"/>
</dbReference>